<evidence type="ECO:0000313" key="5">
    <source>
        <dbReference type="Proteomes" id="UP000231962"/>
    </source>
</evidence>
<dbReference type="Proteomes" id="UP000231962">
    <property type="component" value="Unassembled WGS sequence"/>
</dbReference>
<dbReference type="InterPro" id="IPR029058">
    <property type="entry name" value="AB_hydrolase_fold"/>
</dbReference>
<evidence type="ECO:0000256" key="1">
    <source>
        <dbReference type="ARBA" id="ARBA00022801"/>
    </source>
</evidence>
<proteinExistence type="predicted"/>
<dbReference type="PANTHER" id="PTHR46118:SF4">
    <property type="entry name" value="PROTEIN ABHD11"/>
    <property type="match status" value="1"/>
</dbReference>
<dbReference type="Gene3D" id="3.40.50.1820">
    <property type="entry name" value="alpha/beta hydrolase"/>
    <property type="match status" value="1"/>
</dbReference>
<name>A0A2M9ZJK7_9LEPT</name>
<dbReference type="EMBL" id="NPDY01000019">
    <property type="protein sequence ID" value="PJZ68581.1"/>
    <property type="molecule type" value="Genomic_DNA"/>
</dbReference>
<keyword evidence="5" id="KW-1185">Reference proteome</keyword>
<feature type="domain" description="AB hydrolase-1" evidence="2">
    <location>
        <begin position="20"/>
        <end position="247"/>
    </location>
</feature>
<evidence type="ECO:0000313" key="3">
    <source>
        <dbReference type="EMBL" id="PJZ68581.1"/>
    </source>
</evidence>
<dbReference type="EMBL" id="NPDZ01000011">
    <property type="protein sequence ID" value="PJZ72236.1"/>
    <property type="molecule type" value="Genomic_DNA"/>
</dbReference>
<keyword evidence="1 4" id="KW-0378">Hydrolase</keyword>
<dbReference type="PANTHER" id="PTHR46118">
    <property type="entry name" value="PROTEIN ABHD11"/>
    <property type="match status" value="1"/>
</dbReference>
<dbReference type="SUPFAM" id="SSF53474">
    <property type="entry name" value="alpha/beta-Hydrolases"/>
    <property type="match status" value="1"/>
</dbReference>
<gene>
    <name evidence="3" type="ORF">CH360_15480</name>
    <name evidence="4" type="ORF">CH373_15025</name>
</gene>
<organism evidence="4 6">
    <name type="scientific">Leptospira perolatii</name>
    <dbReference type="NCBI Taxonomy" id="2023191"/>
    <lineage>
        <taxon>Bacteria</taxon>
        <taxon>Pseudomonadati</taxon>
        <taxon>Spirochaetota</taxon>
        <taxon>Spirochaetia</taxon>
        <taxon>Leptospirales</taxon>
        <taxon>Leptospiraceae</taxon>
        <taxon>Leptospira</taxon>
    </lineage>
</organism>
<accession>A0A2M9ZJK7</accession>
<dbReference type="PRINTS" id="PR00111">
    <property type="entry name" value="ABHYDROLASE"/>
</dbReference>
<evidence type="ECO:0000313" key="4">
    <source>
        <dbReference type="EMBL" id="PJZ72236.1"/>
    </source>
</evidence>
<evidence type="ECO:0000259" key="2">
    <source>
        <dbReference type="Pfam" id="PF00561"/>
    </source>
</evidence>
<comment type="caution">
    <text evidence="4">The sequence shown here is derived from an EMBL/GenBank/DDBJ whole genome shotgun (WGS) entry which is preliminary data.</text>
</comment>
<dbReference type="Proteomes" id="UP000231990">
    <property type="component" value="Unassembled WGS sequence"/>
</dbReference>
<dbReference type="OrthoDB" id="9775557at2"/>
<evidence type="ECO:0000313" key="6">
    <source>
        <dbReference type="Proteomes" id="UP000231990"/>
    </source>
</evidence>
<dbReference type="GO" id="GO:0016787">
    <property type="term" value="F:hydrolase activity"/>
    <property type="evidence" value="ECO:0007669"/>
    <property type="project" value="UniProtKB-KW"/>
</dbReference>
<dbReference type="AlphaFoldDB" id="A0A2M9ZJK7"/>
<protein>
    <submittedName>
        <fullName evidence="4">Alpha/beta hydrolase</fullName>
    </submittedName>
</protein>
<dbReference type="Pfam" id="PF00561">
    <property type="entry name" value="Abhydrolase_1"/>
    <property type="match status" value="1"/>
</dbReference>
<dbReference type="InterPro" id="IPR000073">
    <property type="entry name" value="AB_hydrolase_1"/>
</dbReference>
<sequence>MLSQVKLAFRFYPKKDGATTILILHGLFGSSKNWVSVAEYLTKYGDVYSLDLRNHGDSPHSSDHSLPQLAEDVLEFLNDREIENCTILGHSMGGMVAMAFALDYPTRVNKLIIEDIAPRNYEFNYQNEISALKVDVSLAKSRQEIDQEMSRFVTDSFIRNFLQMNLERKEDGGYKWKLNVEGIANSTRMFESVFHEGKKPFSAPAFFIVGGASEYFQEGDKAVAQKYFPNAKFIRIENADHYMHFTKAEKFRNAIDSILDQ</sequence>
<reference evidence="5 6" key="1">
    <citation type="submission" date="2017-07" db="EMBL/GenBank/DDBJ databases">
        <title>Leptospira spp. isolated from tropical soils.</title>
        <authorList>
            <person name="Thibeaux R."/>
            <person name="Iraola G."/>
            <person name="Ferres I."/>
            <person name="Bierque E."/>
            <person name="Girault D."/>
            <person name="Soupe-Gilbert M.-E."/>
            <person name="Picardeau M."/>
            <person name="Goarant C."/>
        </authorList>
    </citation>
    <scope>NUCLEOTIDE SEQUENCE [LARGE SCALE GENOMIC DNA]</scope>
    <source>
        <strain evidence="4 6">FH1-B-B1</strain>
        <strain evidence="3 5">FH1-B-C1</strain>
    </source>
</reference>